<evidence type="ECO:0000256" key="1">
    <source>
        <dbReference type="SAM" id="MobiDB-lite"/>
    </source>
</evidence>
<dbReference type="EMBL" id="LR797250">
    <property type="protein sequence ID" value="CAB4196191.1"/>
    <property type="molecule type" value="Genomic_DNA"/>
</dbReference>
<feature type="region of interest" description="Disordered" evidence="1">
    <location>
        <begin position="210"/>
        <end position="229"/>
    </location>
</feature>
<protein>
    <submittedName>
        <fullName evidence="2">Uncharacterized protein</fullName>
    </submittedName>
</protein>
<proteinExistence type="predicted"/>
<gene>
    <name evidence="2" type="ORF">UFOVP1298_69</name>
</gene>
<sequence>MSMLASGIITRTRIILNDADGVRWLDAELIAWLNDAQRVIALVRPDASVSTSVVTMVTGTKQTIPTDGLRLLDVVRNINADGSGGRVVRNVDRDVMDTQNINWHSDTPVLVSKNYIYDNRNPKYFYVYPPATTATQLEILYSKNPTDCVDATSTLGIPEIYADPLLNYVLYRAYAKDAEFAQNQQLSASYLQIFQGMLGIKTQKDAAYSPDLNSKGASPNPGALQMGGV</sequence>
<dbReference type="InterPro" id="IPR056209">
    <property type="entry name" value="SU10_adaptor"/>
</dbReference>
<reference evidence="2" key="1">
    <citation type="submission" date="2020-05" db="EMBL/GenBank/DDBJ databases">
        <authorList>
            <person name="Chiriac C."/>
            <person name="Salcher M."/>
            <person name="Ghai R."/>
            <person name="Kavagutti S V."/>
        </authorList>
    </citation>
    <scope>NUCLEOTIDE SEQUENCE</scope>
</reference>
<name>A0A6J5RRK6_9CAUD</name>
<evidence type="ECO:0000313" key="2">
    <source>
        <dbReference type="EMBL" id="CAB4196191.1"/>
    </source>
</evidence>
<accession>A0A6J5RRK6</accession>
<organism evidence="2">
    <name type="scientific">uncultured Caudovirales phage</name>
    <dbReference type="NCBI Taxonomy" id="2100421"/>
    <lineage>
        <taxon>Viruses</taxon>
        <taxon>Duplodnaviria</taxon>
        <taxon>Heunggongvirae</taxon>
        <taxon>Uroviricota</taxon>
        <taxon>Caudoviricetes</taxon>
        <taxon>Peduoviridae</taxon>
        <taxon>Maltschvirus</taxon>
        <taxon>Maltschvirus maltsch</taxon>
    </lineage>
</organism>
<dbReference type="Pfam" id="PF24175">
    <property type="entry name" value="SU10_adaptor"/>
    <property type="match status" value="1"/>
</dbReference>